<evidence type="ECO:0000256" key="7">
    <source>
        <dbReference type="ARBA" id="ARBA00038032"/>
    </source>
</evidence>
<evidence type="ECO:0000256" key="4">
    <source>
        <dbReference type="ARBA" id="ARBA00022692"/>
    </source>
</evidence>
<sequence length="117" mass="12230">MVQMLAAIPPMTALVIAIVCEVIATSMLPKTEQFTQPLATAIVLLGYGAAFLLLSVTVKTVPIGIAYAIWCGAGIVLIALISWLWHGQQLDGFAILGIGLILAGTAVINLFSSAVQH</sequence>
<dbReference type="InterPro" id="IPR000390">
    <property type="entry name" value="Small_drug/metabolite_transptr"/>
</dbReference>
<accession>A0ABP6VVL9</accession>
<comment type="subcellular location">
    <subcellularLocation>
        <location evidence="1 8">Cell membrane</location>
        <topology evidence="1 8">Multi-pass membrane protein</topology>
    </subcellularLocation>
</comment>
<evidence type="ECO:0000256" key="9">
    <source>
        <dbReference type="SAM" id="Phobius"/>
    </source>
</evidence>
<dbReference type="Pfam" id="PF00893">
    <property type="entry name" value="Multi_Drug_Res"/>
    <property type="match status" value="1"/>
</dbReference>
<dbReference type="SUPFAM" id="SSF103481">
    <property type="entry name" value="Multidrug resistance efflux transporter EmrE"/>
    <property type="match status" value="1"/>
</dbReference>
<dbReference type="InterPro" id="IPR037185">
    <property type="entry name" value="EmrE-like"/>
</dbReference>
<proteinExistence type="inferred from homology"/>
<organism evidence="10 11">
    <name type="scientific">Zobellella aerophila</name>
    <dbReference type="NCBI Taxonomy" id="870480"/>
    <lineage>
        <taxon>Bacteria</taxon>
        <taxon>Pseudomonadati</taxon>
        <taxon>Pseudomonadota</taxon>
        <taxon>Gammaproteobacteria</taxon>
        <taxon>Aeromonadales</taxon>
        <taxon>Aeromonadaceae</taxon>
        <taxon>Zobellella</taxon>
    </lineage>
</organism>
<dbReference type="PANTHER" id="PTHR30561">
    <property type="entry name" value="SMR FAMILY PROTON-DEPENDENT DRUG EFFLUX TRANSPORTER SUGE"/>
    <property type="match status" value="1"/>
</dbReference>
<keyword evidence="3" id="KW-1003">Cell membrane</keyword>
<name>A0ABP6VVL9_9GAMM</name>
<evidence type="ECO:0000256" key="5">
    <source>
        <dbReference type="ARBA" id="ARBA00022989"/>
    </source>
</evidence>
<keyword evidence="5 9" id="KW-1133">Transmembrane helix</keyword>
<feature type="transmembrane region" description="Helical" evidence="9">
    <location>
        <begin position="92"/>
        <end position="111"/>
    </location>
</feature>
<evidence type="ECO:0000256" key="6">
    <source>
        <dbReference type="ARBA" id="ARBA00023136"/>
    </source>
</evidence>
<evidence type="ECO:0000256" key="1">
    <source>
        <dbReference type="ARBA" id="ARBA00004651"/>
    </source>
</evidence>
<dbReference type="Gene3D" id="1.10.3730.20">
    <property type="match status" value="1"/>
</dbReference>
<keyword evidence="4 8" id="KW-0812">Transmembrane</keyword>
<dbReference type="EMBL" id="BAABCX010000002">
    <property type="protein sequence ID" value="GAA3539563.1"/>
    <property type="molecule type" value="Genomic_DNA"/>
</dbReference>
<feature type="transmembrane region" description="Helical" evidence="9">
    <location>
        <begin position="6"/>
        <end position="26"/>
    </location>
</feature>
<keyword evidence="6 9" id="KW-0472">Membrane</keyword>
<comment type="caution">
    <text evidence="10">The sequence shown here is derived from an EMBL/GenBank/DDBJ whole genome shotgun (WGS) entry which is preliminary data.</text>
</comment>
<evidence type="ECO:0000313" key="11">
    <source>
        <dbReference type="Proteomes" id="UP001500795"/>
    </source>
</evidence>
<reference evidence="11" key="1">
    <citation type="journal article" date="2019" name="Int. J. Syst. Evol. Microbiol.">
        <title>The Global Catalogue of Microorganisms (GCM) 10K type strain sequencing project: providing services to taxonomists for standard genome sequencing and annotation.</title>
        <authorList>
            <consortium name="The Broad Institute Genomics Platform"/>
            <consortium name="The Broad Institute Genome Sequencing Center for Infectious Disease"/>
            <person name="Wu L."/>
            <person name="Ma J."/>
        </authorList>
    </citation>
    <scope>NUCLEOTIDE SEQUENCE [LARGE SCALE GENOMIC DNA]</scope>
    <source>
        <strain evidence="11">JCM 17110</strain>
    </source>
</reference>
<evidence type="ECO:0000256" key="3">
    <source>
        <dbReference type="ARBA" id="ARBA00022475"/>
    </source>
</evidence>
<keyword evidence="11" id="KW-1185">Reference proteome</keyword>
<dbReference type="Proteomes" id="UP001500795">
    <property type="component" value="Unassembled WGS sequence"/>
</dbReference>
<keyword evidence="2" id="KW-0813">Transport</keyword>
<gene>
    <name evidence="10" type="ORF">GCM10022394_19130</name>
</gene>
<evidence type="ECO:0000256" key="8">
    <source>
        <dbReference type="RuleBase" id="RU003942"/>
    </source>
</evidence>
<feature type="transmembrane region" description="Helical" evidence="9">
    <location>
        <begin position="64"/>
        <end position="85"/>
    </location>
</feature>
<comment type="similarity">
    <text evidence="7 8">Belongs to the drug/metabolite transporter (DMT) superfamily. Small multidrug resistance (SMR) (TC 2.A.7.1) family.</text>
</comment>
<evidence type="ECO:0000313" key="10">
    <source>
        <dbReference type="EMBL" id="GAA3539563.1"/>
    </source>
</evidence>
<dbReference type="PANTHER" id="PTHR30561:SF1">
    <property type="entry name" value="MULTIDRUG TRANSPORTER EMRE"/>
    <property type="match status" value="1"/>
</dbReference>
<protein>
    <submittedName>
        <fullName evidence="10">Multidrug efflux SMR transporter</fullName>
    </submittedName>
</protein>
<evidence type="ECO:0000256" key="2">
    <source>
        <dbReference type="ARBA" id="ARBA00022448"/>
    </source>
</evidence>
<feature type="transmembrane region" description="Helical" evidence="9">
    <location>
        <begin position="38"/>
        <end position="58"/>
    </location>
</feature>
<dbReference type="InterPro" id="IPR045324">
    <property type="entry name" value="Small_multidrug_res"/>
</dbReference>